<dbReference type="RefSeq" id="WP_054491435.1">
    <property type="nucleotide sequence ID" value="NZ_MVII01000019.1"/>
</dbReference>
<dbReference type="EMBL" id="MVII01000019">
    <property type="protein sequence ID" value="ORB55273.1"/>
    <property type="molecule type" value="Genomic_DNA"/>
</dbReference>
<comment type="caution">
    <text evidence="1">The sequence shown here is derived from an EMBL/GenBank/DDBJ whole genome shotgun (WGS) entry which is preliminary data.</text>
</comment>
<dbReference type="Proteomes" id="UP000192434">
    <property type="component" value="Unassembled WGS sequence"/>
</dbReference>
<dbReference type="OrthoDB" id="9858755at2"/>
<gene>
    <name evidence="1" type="ORF">BST43_15510</name>
</gene>
<organism evidence="1 2">
    <name type="scientific">Mycobacteroides saopaulense</name>
    <dbReference type="NCBI Taxonomy" id="1578165"/>
    <lineage>
        <taxon>Bacteria</taxon>
        <taxon>Bacillati</taxon>
        <taxon>Actinomycetota</taxon>
        <taxon>Actinomycetes</taxon>
        <taxon>Mycobacteriales</taxon>
        <taxon>Mycobacteriaceae</taxon>
        <taxon>Mycobacteroides</taxon>
    </lineage>
</organism>
<evidence type="ECO:0000313" key="2">
    <source>
        <dbReference type="Proteomes" id="UP000192434"/>
    </source>
</evidence>
<reference evidence="1 2" key="1">
    <citation type="submission" date="2016-12" db="EMBL/GenBank/DDBJ databases">
        <title>The new phylogeny of genus Mycobacterium.</title>
        <authorList>
            <person name="Tortoli E."/>
            <person name="Trovato A."/>
            <person name="Cirillo D.M."/>
        </authorList>
    </citation>
    <scope>NUCLEOTIDE SEQUENCE [LARGE SCALE GENOMIC DNA]</scope>
    <source>
        <strain evidence="1 2">CCUG 66554</strain>
    </source>
</reference>
<accession>A0A1X0J140</accession>
<protein>
    <submittedName>
        <fullName evidence="1">Uncharacterized protein</fullName>
    </submittedName>
</protein>
<proteinExistence type="predicted"/>
<sequence length="62" mass="7121">MTTMYAAIAVFWEKDSDIIHHYEVESIWLDEDDAKQRCRDLSALDRYAGCAFNVQGAPVEPK</sequence>
<dbReference type="AlphaFoldDB" id="A0A1X0J140"/>
<name>A0A1X0J140_9MYCO</name>
<evidence type="ECO:0000313" key="1">
    <source>
        <dbReference type="EMBL" id="ORB55273.1"/>
    </source>
</evidence>